<accession>A0AC60Q777</accession>
<dbReference type="EMBL" id="JABSTQ010009400">
    <property type="protein sequence ID" value="KAG0429581.1"/>
    <property type="molecule type" value="Genomic_DNA"/>
</dbReference>
<organism evidence="1 2">
    <name type="scientific">Ixodes persulcatus</name>
    <name type="common">Taiga tick</name>
    <dbReference type="NCBI Taxonomy" id="34615"/>
    <lineage>
        <taxon>Eukaryota</taxon>
        <taxon>Metazoa</taxon>
        <taxon>Ecdysozoa</taxon>
        <taxon>Arthropoda</taxon>
        <taxon>Chelicerata</taxon>
        <taxon>Arachnida</taxon>
        <taxon>Acari</taxon>
        <taxon>Parasitiformes</taxon>
        <taxon>Ixodida</taxon>
        <taxon>Ixodoidea</taxon>
        <taxon>Ixodidae</taxon>
        <taxon>Ixodinae</taxon>
        <taxon>Ixodes</taxon>
    </lineage>
</organism>
<keyword evidence="2" id="KW-1185">Reference proteome</keyword>
<comment type="caution">
    <text evidence="1">The sequence shown here is derived from an EMBL/GenBank/DDBJ whole genome shotgun (WGS) entry which is preliminary data.</text>
</comment>
<evidence type="ECO:0000313" key="2">
    <source>
        <dbReference type="Proteomes" id="UP000805193"/>
    </source>
</evidence>
<dbReference type="Proteomes" id="UP000805193">
    <property type="component" value="Unassembled WGS sequence"/>
</dbReference>
<gene>
    <name evidence="1" type="ORF">HPB47_023511</name>
</gene>
<sequence length="59" mass="6973">MLPREAESTAWFMELVLKWYKLLSARHPMFALSHMDESKYQNAIETLSLAVETIQTMKR</sequence>
<evidence type="ECO:0000313" key="1">
    <source>
        <dbReference type="EMBL" id="KAG0429581.1"/>
    </source>
</evidence>
<protein>
    <submittedName>
        <fullName evidence="1">Uncharacterized protein</fullName>
    </submittedName>
</protein>
<proteinExistence type="predicted"/>
<name>A0AC60Q777_IXOPE</name>
<reference evidence="1 2" key="1">
    <citation type="journal article" date="2020" name="Cell">
        <title>Large-Scale Comparative Analyses of Tick Genomes Elucidate Their Genetic Diversity and Vector Capacities.</title>
        <authorList>
            <consortium name="Tick Genome and Microbiome Consortium (TIGMIC)"/>
            <person name="Jia N."/>
            <person name="Wang J."/>
            <person name="Shi W."/>
            <person name="Du L."/>
            <person name="Sun Y."/>
            <person name="Zhan W."/>
            <person name="Jiang J.F."/>
            <person name="Wang Q."/>
            <person name="Zhang B."/>
            <person name="Ji P."/>
            <person name="Bell-Sakyi L."/>
            <person name="Cui X.M."/>
            <person name="Yuan T.T."/>
            <person name="Jiang B.G."/>
            <person name="Yang W.F."/>
            <person name="Lam T.T."/>
            <person name="Chang Q.C."/>
            <person name="Ding S.J."/>
            <person name="Wang X.J."/>
            <person name="Zhu J.G."/>
            <person name="Ruan X.D."/>
            <person name="Zhao L."/>
            <person name="Wei J.T."/>
            <person name="Ye R.Z."/>
            <person name="Que T.C."/>
            <person name="Du C.H."/>
            <person name="Zhou Y.H."/>
            <person name="Cheng J.X."/>
            <person name="Dai P.F."/>
            <person name="Guo W.B."/>
            <person name="Han X.H."/>
            <person name="Huang E.J."/>
            <person name="Li L.F."/>
            <person name="Wei W."/>
            <person name="Gao Y.C."/>
            <person name="Liu J.Z."/>
            <person name="Shao H.Z."/>
            <person name="Wang X."/>
            <person name="Wang C.C."/>
            <person name="Yang T.C."/>
            <person name="Huo Q.B."/>
            <person name="Li W."/>
            <person name="Chen H.Y."/>
            <person name="Chen S.E."/>
            <person name="Zhou L.G."/>
            <person name="Ni X.B."/>
            <person name="Tian J.H."/>
            <person name="Sheng Y."/>
            <person name="Liu T."/>
            <person name="Pan Y.S."/>
            <person name="Xia L.Y."/>
            <person name="Li J."/>
            <person name="Zhao F."/>
            <person name="Cao W.C."/>
        </authorList>
    </citation>
    <scope>NUCLEOTIDE SEQUENCE [LARGE SCALE GENOMIC DNA]</scope>
    <source>
        <strain evidence="1">Iper-2018</strain>
    </source>
</reference>